<dbReference type="Proteomes" id="UP000651837">
    <property type="component" value="Unassembled WGS sequence"/>
</dbReference>
<evidence type="ECO:0000313" key="2">
    <source>
        <dbReference type="EMBL" id="MBD1261555.1"/>
    </source>
</evidence>
<accession>A0A316DXQ8</accession>
<evidence type="ECO:0000313" key="5">
    <source>
        <dbReference type="Proteomes" id="UP000651837"/>
    </source>
</evidence>
<dbReference type="Pfam" id="PF01370">
    <property type="entry name" value="Epimerase"/>
    <property type="match status" value="1"/>
</dbReference>
<dbReference type="AlphaFoldDB" id="A0A316DXQ8"/>
<dbReference type="InterPro" id="IPR051783">
    <property type="entry name" value="NAD(P)-dependent_oxidoreduct"/>
</dbReference>
<comment type="caution">
    <text evidence="3">The sequence shown here is derived from an EMBL/GenBank/DDBJ whole genome shotgun (WGS) entry which is preliminary data.</text>
</comment>
<name>A0A316DXQ8_9FLAO</name>
<dbReference type="InterPro" id="IPR001509">
    <property type="entry name" value="Epimerase_deHydtase"/>
</dbReference>
<dbReference type="GO" id="GO:0005737">
    <property type="term" value="C:cytoplasm"/>
    <property type="evidence" value="ECO:0007669"/>
    <property type="project" value="TreeGrafter"/>
</dbReference>
<sequence length="269" mass="29667">MNKNIAIMGCGWLGYSLAKSLIQEGFTVFGTTTSEDKMPILQTVGITPYRISISEKGITGPITTLLGNAETLIINIPPKLRGSNPENYIKKMEHLCGALKKSKVKKVVFVSSTSVYGDDQGVINDDILPKPTTASGKQLLASEKLFSALPNIETTIIRFGGLIGKDRHPVTMLSGKTGLRNGNHPVNLIHLEDCIGIIKSILKKQWWGEIFNAAFPLHPSKKEYYQQIAKQKGLIPPEYDENPSLSGKIIDPSRLILVKKYLFLTSIYI</sequence>
<evidence type="ECO:0000313" key="4">
    <source>
        <dbReference type="Proteomes" id="UP000245667"/>
    </source>
</evidence>
<organism evidence="3 4">
    <name type="scientific">Maribacter polysiphoniae</name>
    <dbReference type="NCBI Taxonomy" id="429344"/>
    <lineage>
        <taxon>Bacteria</taxon>
        <taxon>Pseudomonadati</taxon>
        <taxon>Bacteroidota</taxon>
        <taxon>Flavobacteriia</taxon>
        <taxon>Flavobacteriales</taxon>
        <taxon>Flavobacteriaceae</taxon>
        <taxon>Maribacter</taxon>
    </lineage>
</organism>
<gene>
    <name evidence="2" type="ORF">HZY62_13200</name>
    <name evidence="3" type="ORF">LX92_02829</name>
</gene>
<evidence type="ECO:0000259" key="1">
    <source>
        <dbReference type="Pfam" id="PF01370"/>
    </source>
</evidence>
<dbReference type="EMBL" id="QGGQ01000006">
    <property type="protein sequence ID" value="PWK22891.1"/>
    <property type="molecule type" value="Genomic_DNA"/>
</dbReference>
<dbReference type="EMBL" id="JACWLN010000005">
    <property type="protein sequence ID" value="MBD1261555.1"/>
    <property type="molecule type" value="Genomic_DNA"/>
</dbReference>
<dbReference type="GO" id="GO:0004029">
    <property type="term" value="F:aldehyde dehydrogenase (NAD+) activity"/>
    <property type="evidence" value="ECO:0007669"/>
    <property type="project" value="TreeGrafter"/>
</dbReference>
<dbReference type="PANTHER" id="PTHR48079">
    <property type="entry name" value="PROTEIN YEEZ"/>
    <property type="match status" value="1"/>
</dbReference>
<reference evidence="2 5" key="2">
    <citation type="submission" date="2020-07" db="EMBL/GenBank/DDBJ databases">
        <title>The draft genome sequence of Maribacter polysiphoniae KCTC 22021.</title>
        <authorList>
            <person name="Mu L."/>
        </authorList>
    </citation>
    <scope>NUCLEOTIDE SEQUENCE [LARGE SCALE GENOMIC DNA]</scope>
    <source>
        <strain evidence="2 5">KCTC 22021</strain>
    </source>
</reference>
<protein>
    <submittedName>
        <fullName evidence="2">NAD(P)H-binding protein</fullName>
    </submittedName>
    <submittedName>
        <fullName evidence="3">Nucleoside-diphosphate-sugar epimerase</fullName>
    </submittedName>
</protein>
<dbReference type="SUPFAM" id="SSF51735">
    <property type="entry name" value="NAD(P)-binding Rossmann-fold domains"/>
    <property type="match status" value="1"/>
</dbReference>
<dbReference type="RefSeq" id="WP_109651721.1">
    <property type="nucleotide sequence ID" value="NZ_JACWLN010000005.1"/>
</dbReference>
<evidence type="ECO:0000313" key="3">
    <source>
        <dbReference type="EMBL" id="PWK22891.1"/>
    </source>
</evidence>
<dbReference type="PANTHER" id="PTHR48079:SF6">
    <property type="entry name" value="NAD(P)-BINDING DOMAIN-CONTAINING PROTEIN-RELATED"/>
    <property type="match status" value="1"/>
</dbReference>
<reference evidence="3 4" key="1">
    <citation type="submission" date="2018-05" db="EMBL/GenBank/DDBJ databases">
        <title>Genomic Encyclopedia of Archaeal and Bacterial Type Strains, Phase II (KMG-II): from individual species to whole genera.</title>
        <authorList>
            <person name="Goeker M."/>
        </authorList>
    </citation>
    <scope>NUCLEOTIDE SEQUENCE [LARGE SCALE GENOMIC DNA]</scope>
    <source>
        <strain evidence="3 4">DSM 23514</strain>
    </source>
</reference>
<dbReference type="Proteomes" id="UP000245667">
    <property type="component" value="Unassembled WGS sequence"/>
</dbReference>
<dbReference type="Gene3D" id="3.40.50.720">
    <property type="entry name" value="NAD(P)-binding Rossmann-like Domain"/>
    <property type="match status" value="1"/>
</dbReference>
<dbReference type="InterPro" id="IPR036291">
    <property type="entry name" value="NAD(P)-bd_dom_sf"/>
</dbReference>
<proteinExistence type="predicted"/>
<keyword evidence="5" id="KW-1185">Reference proteome</keyword>
<feature type="domain" description="NAD-dependent epimerase/dehydratase" evidence="1">
    <location>
        <begin position="9"/>
        <end position="166"/>
    </location>
</feature>
<dbReference type="OrthoDB" id="751203at2"/>